<feature type="region of interest" description="Disordered" evidence="1">
    <location>
        <begin position="1"/>
        <end position="78"/>
    </location>
</feature>
<gene>
    <name evidence="2" type="ORF">PCOR1329_LOCUS76266</name>
</gene>
<organism evidence="2 3">
    <name type="scientific">Prorocentrum cordatum</name>
    <dbReference type="NCBI Taxonomy" id="2364126"/>
    <lineage>
        <taxon>Eukaryota</taxon>
        <taxon>Sar</taxon>
        <taxon>Alveolata</taxon>
        <taxon>Dinophyceae</taxon>
        <taxon>Prorocentrales</taxon>
        <taxon>Prorocentraceae</taxon>
        <taxon>Prorocentrum</taxon>
    </lineage>
</organism>
<feature type="region of interest" description="Disordered" evidence="1">
    <location>
        <begin position="215"/>
        <end position="276"/>
    </location>
</feature>
<dbReference type="EMBL" id="CAUYUJ010020468">
    <property type="protein sequence ID" value="CAK0898398.1"/>
    <property type="molecule type" value="Genomic_DNA"/>
</dbReference>
<feature type="compositionally biased region" description="Low complexity" evidence="1">
    <location>
        <begin position="176"/>
        <end position="188"/>
    </location>
</feature>
<feature type="compositionally biased region" description="Basic and acidic residues" evidence="1">
    <location>
        <begin position="1"/>
        <end position="17"/>
    </location>
</feature>
<name>A0ABN9XIZ1_9DINO</name>
<evidence type="ECO:0000313" key="3">
    <source>
        <dbReference type="Proteomes" id="UP001189429"/>
    </source>
</evidence>
<evidence type="ECO:0000313" key="2">
    <source>
        <dbReference type="EMBL" id="CAK0898398.1"/>
    </source>
</evidence>
<feature type="region of interest" description="Disordered" evidence="1">
    <location>
        <begin position="109"/>
        <end position="203"/>
    </location>
</feature>
<keyword evidence="3" id="KW-1185">Reference proteome</keyword>
<accession>A0ABN9XIZ1</accession>
<feature type="compositionally biased region" description="Low complexity" evidence="1">
    <location>
        <begin position="158"/>
        <end position="169"/>
    </location>
</feature>
<reference evidence="2" key="1">
    <citation type="submission" date="2023-10" db="EMBL/GenBank/DDBJ databases">
        <authorList>
            <person name="Chen Y."/>
            <person name="Shah S."/>
            <person name="Dougan E. K."/>
            <person name="Thang M."/>
            <person name="Chan C."/>
        </authorList>
    </citation>
    <scope>NUCLEOTIDE SEQUENCE [LARGE SCALE GENOMIC DNA]</scope>
</reference>
<protein>
    <submittedName>
        <fullName evidence="2">Uncharacterized protein</fullName>
    </submittedName>
</protein>
<proteinExistence type="predicted"/>
<dbReference type="Proteomes" id="UP001189429">
    <property type="component" value="Unassembled WGS sequence"/>
</dbReference>
<sequence>MQRQDRRVWRAADHKANDTIPPAIPHAALRPLGGRSAHHAKKPAPDLLPRHAEPRGAVGGAASPASWPEPLPSAEPPARAMATATYLRRAGGAPASGSVFETLALEPLAATAPAPRPAPRTSDAGGRNGSHARCGPLQAEDQEGVEMRRAGSQGVEIARAQAARAAAAARAERAARAAPAQALREPPAGQRSHEPTAPASQELLDAVARLLGSASAHRAGVPPKGAKQRPLDSDVPSFDRCWSLGSTDGGSGSSVGWDGASPTQTEDQLPAVGLCA</sequence>
<comment type="caution">
    <text evidence="2">The sequence shown here is derived from an EMBL/GenBank/DDBJ whole genome shotgun (WGS) entry which is preliminary data.</text>
</comment>
<evidence type="ECO:0000256" key="1">
    <source>
        <dbReference type="SAM" id="MobiDB-lite"/>
    </source>
</evidence>